<dbReference type="UniPathway" id="UPA00060"/>
<evidence type="ECO:0000313" key="21">
    <source>
        <dbReference type="EMBL" id="SKB24940.1"/>
    </source>
</evidence>
<dbReference type="InterPro" id="IPR054173">
    <property type="entry name" value="ThiI_fer"/>
</dbReference>
<evidence type="ECO:0000256" key="19">
    <source>
        <dbReference type="HAMAP-Rule" id="MF_00021"/>
    </source>
</evidence>
<dbReference type="GO" id="GO:0004810">
    <property type="term" value="F:CCA tRNA nucleotidyltransferase activity"/>
    <property type="evidence" value="ECO:0007669"/>
    <property type="project" value="InterPro"/>
</dbReference>
<feature type="binding site" evidence="19">
    <location>
        <position position="289"/>
    </location>
    <ligand>
        <name>ATP</name>
        <dbReference type="ChEBI" id="CHEBI:30616"/>
    </ligand>
</feature>
<dbReference type="Pfam" id="PF02926">
    <property type="entry name" value="THUMP"/>
    <property type="match status" value="1"/>
</dbReference>
<feature type="domain" description="THUMP" evidence="20">
    <location>
        <begin position="59"/>
        <end position="167"/>
    </location>
</feature>
<evidence type="ECO:0000256" key="2">
    <source>
        <dbReference type="ARBA" id="ARBA00004948"/>
    </source>
</evidence>
<comment type="subcellular location">
    <subcellularLocation>
        <location evidence="1 19">Cytoplasm</location>
    </subcellularLocation>
</comment>
<feature type="binding site" evidence="19">
    <location>
        <begin position="185"/>
        <end position="186"/>
    </location>
    <ligand>
        <name>ATP</name>
        <dbReference type="ChEBI" id="CHEBI:30616"/>
    </ligand>
</feature>
<evidence type="ECO:0000313" key="22">
    <source>
        <dbReference type="Proteomes" id="UP000243406"/>
    </source>
</evidence>
<feature type="binding site" evidence="19">
    <location>
        <position position="298"/>
    </location>
    <ligand>
        <name>ATP</name>
        <dbReference type="ChEBI" id="CHEBI:30616"/>
    </ligand>
</feature>
<dbReference type="FunFam" id="3.40.50.620:FF:000053">
    <property type="entry name" value="Probable tRNA sulfurtransferase"/>
    <property type="match status" value="1"/>
</dbReference>
<dbReference type="RefSeq" id="WP_079588222.1">
    <property type="nucleotide sequence ID" value="NZ_FUYN01000001.1"/>
</dbReference>
<keyword evidence="9 19" id="KW-0784">Thiamine biosynthesis</keyword>
<keyword evidence="6 19" id="KW-0547">Nucleotide-binding</keyword>
<dbReference type="GO" id="GO:0140741">
    <property type="term" value="F:tRNA-uracil-4 sulfurtransferase activity"/>
    <property type="evidence" value="ECO:0007669"/>
    <property type="project" value="UniProtKB-EC"/>
</dbReference>
<keyword evidence="8 19" id="KW-0694">RNA-binding</keyword>
<evidence type="ECO:0000259" key="20">
    <source>
        <dbReference type="PROSITE" id="PS51165"/>
    </source>
</evidence>
<dbReference type="Proteomes" id="UP000243406">
    <property type="component" value="Unassembled WGS sequence"/>
</dbReference>
<dbReference type="EC" id="2.8.1.4" evidence="14 19"/>
<evidence type="ECO:0000256" key="12">
    <source>
        <dbReference type="ARBA" id="ARBA00058382"/>
    </source>
</evidence>
<evidence type="ECO:0000256" key="15">
    <source>
        <dbReference type="ARBA" id="ARBA00071867"/>
    </source>
</evidence>
<comment type="pathway">
    <text evidence="2 19">Cofactor biosynthesis; thiamine diphosphate biosynthesis.</text>
</comment>
<evidence type="ECO:0000256" key="8">
    <source>
        <dbReference type="ARBA" id="ARBA00022884"/>
    </source>
</evidence>
<dbReference type="SUPFAM" id="SSF52402">
    <property type="entry name" value="Adenine nucleotide alpha hydrolases-like"/>
    <property type="match status" value="1"/>
</dbReference>
<evidence type="ECO:0000256" key="18">
    <source>
        <dbReference type="ARBA" id="ARBA00080570"/>
    </source>
</evidence>
<name>A0A1T4ZQH3_9FIRM</name>
<dbReference type="Pfam" id="PF22025">
    <property type="entry name" value="ThiI_fer"/>
    <property type="match status" value="1"/>
</dbReference>
<evidence type="ECO:0000256" key="4">
    <source>
        <dbReference type="ARBA" id="ARBA00022555"/>
    </source>
</evidence>
<dbReference type="InterPro" id="IPR049961">
    <property type="entry name" value="ThiI_N"/>
</dbReference>
<evidence type="ECO:0000256" key="13">
    <source>
        <dbReference type="ARBA" id="ARBA00061472"/>
    </source>
</evidence>
<comment type="similarity">
    <text evidence="13 19">Belongs to the ThiI family.</text>
</comment>
<evidence type="ECO:0000256" key="16">
    <source>
        <dbReference type="ARBA" id="ARBA00075337"/>
    </source>
</evidence>
<dbReference type="PANTHER" id="PTHR43209:SF1">
    <property type="entry name" value="TRNA SULFURTRANSFERASE"/>
    <property type="match status" value="1"/>
</dbReference>
<dbReference type="HAMAP" id="MF_00021">
    <property type="entry name" value="ThiI"/>
    <property type="match status" value="1"/>
</dbReference>
<evidence type="ECO:0000256" key="3">
    <source>
        <dbReference type="ARBA" id="ARBA00022490"/>
    </source>
</evidence>
<proteinExistence type="inferred from homology"/>
<dbReference type="InterPro" id="IPR004114">
    <property type="entry name" value="THUMP_dom"/>
</dbReference>
<dbReference type="AlphaFoldDB" id="A0A1T4ZQH3"/>
<evidence type="ECO:0000256" key="5">
    <source>
        <dbReference type="ARBA" id="ARBA00022679"/>
    </source>
</evidence>
<dbReference type="Gene3D" id="3.30.2130.30">
    <property type="match status" value="1"/>
</dbReference>
<keyword evidence="3 19" id="KW-0963">Cytoplasm</keyword>
<dbReference type="NCBIfam" id="TIGR00342">
    <property type="entry name" value="tRNA uracil 4-sulfurtransferase ThiI"/>
    <property type="match status" value="1"/>
</dbReference>
<evidence type="ECO:0000256" key="14">
    <source>
        <dbReference type="ARBA" id="ARBA00066827"/>
    </source>
</evidence>
<evidence type="ECO:0000256" key="11">
    <source>
        <dbReference type="ARBA" id="ARBA00052330"/>
    </source>
</evidence>
<dbReference type="OrthoDB" id="9773948at2"/>
<dbReference type="GO" id="GO:0002937">
    <property type="term" value="P:tRNA 4-thiouridine biosynthesis"/>
    <property type="evidence" value="ECO:0007669"/>
    <property type="project" value="TreeGrafter"/>
</dbReference>
<dbReference type="InterPro" id="IPR003720">
    <property type="entry name" value="tRNA_STrfase"/>
</dbReference>
<dbReference type="Pfam" id="PF02568">
    <property type="entry name" value="ThiI"/>
    <property type="match status" value="1"/>
</dbReference>
<sequence>MYDILIIRNGEVAIKGLNRPVFENKLIKNIEYTLYQFKSVKVKKGDGRIYVHLNGEDPNQIVKKIKNVFGVVSISPAIVTEPGYENLKEGIKKLVDEKTKDSKLMTFKVNAKRLDKRFPMKSPEMSIDLGGYVLKTFPQRFKVDVVNPDLNITAELRADSNIIFADKIKGVGGLPRGINGKGCILLSGGIDSPVAAYLMSKRGLYIEAVHFHSFPFTSEKSQEKIMDLARTLLPYTGQIKIHMVNLLEIQQSIAENCPEELMTILSRRFMMAIAERIATETECNCLITGESMGQVASQTAEGLLATNNAVKLLPVFRPLISYDKEDIITLAKEIDTFDVSIIPEEDCCTVFLPKRPATKPKLEKILKAEENLNIEMLINNAIDSRVIKEMKKFE</sequence>
<keyword evidence="5 19" id="KW-0808">Transferase</keyword>
<keyword evidence="7 19" id="KW-0067">ATP-binding</keyword>
<dbReference type="CDD" id="cd01712">
    <property type="entry name" value="PPase_ThiI"/>
    <property type="match status" value="1"/>
</dbReference>
<dbReference type="GO" id="GO:0005524">
    <property type="term" value="F:ATP binding"/>
    <property type="evidence" value="ECO:0007669"/>
    <property type="project" value="UniProtKB-UniRule"/>
</dbReference>
<dbReference type="GO" id="GO:0052837">
    <property type="term" value="P:thiazole biosynthetic process"/>
    <property type="evidence" value="ECO:0007669"/>
    <property type="project" value="TreeGrafter"/>
</dbReference>
<accession>A0A1T4ZQH3</accession>
<feature type="binding site" evidence="19">
    <location>
        <position position="267"/>
    </location>
    <ligand>
        <name>ATP</name>
        <dbReference type="ChEBI" id="CHEBI:30616"/>
    </ligand>
</feature>
<dbReference type="InterPro" id="IPR049962">
    <property type="entry name" value="THUMP_ThiI"/>
</dbReference>
<protein>
    <recommendedName>
        <fullName evidence="15 19">Probable tRNA sulfurtransferase</fullName>
        <ecNumber evidence="14 19">2.8.1.4</ecNumber>
    </recommendedName>
    <alternativeName>
        <fullName evidence="16 19">Sulfur carrier protein ThiS sulfurtransferase</fullName>
    </alternativeName>
    <alternativeName>
        <fullName evidence="17 19">Thiamine biosynthesis protein ThiI</fullName>
    </alternativeName>
    <alternativeName>
        <fullName evidence="18 19">tRNA 4-thiouridine synthase</fullName>
    </alternativeName>
</protein>
<dbReference type="Gene3D" id="3.40.50.620">
    <property type="entry name" value="HUPs"/>
    <property type="match status" value="1"/>
</dbReference>
<dbReference type="GO" id="GO:0009228">
    <property type="term" value="P:thiamine biosynthetic process"/>
    <property type="evidence" value="ECO:0007669"/>
    <property type="project" value="UniProtKB-KW"/>
</dbReference>
<dbReference type="InterPro" id="IPR014729">
    <property type="entry name" value="Rossmann-like_a/b/a_fold"/>
</dbReference>
<gene>
    <name evidence="19" type="primary">thiI</name>
    <name evidence="21" type="ORF">SAMN02745120_0219</name>
</gene>
<evidence type="ECO:0000256" key="10">
    <source>
        <dbReference type="ARBA" id="ARBA00050570"/>
    </source>
</evidence>
<dbReference type="PANTHER" id="PTHR43209">
    <property type="entry name" value="TRNA SULFURTRANSFERASE"/>
    <property type="match status" value="1"/>
</dbReference>
<dbReference type="InterPro" id="IPR020536">
    <property type="entry name" value="ThiI_AANH"/>
</dbReference>
<evidence type="ECO:0000256" key="9">
    <source>
        <dbReference type="ARBA" id="ARBA00022977"/>
    </source>
</evidence>
<comment type="function">
    <text evidence="12 19">Catalyzes the ATP-dependent transfer of a sulfur to tRNA to produce 4-thiouridine in position 8 of tRNAs, which functions as a near-UV photosensor. Also catalyzes the transfer of sulfur to the sulfur carrier protein ThiS, forming ThiS-thiocarboxylate. This is a step in the synthesis of thiazole, in the thiamine biosynthesis pathway. The sulfur is donated as persulfide by IscS.</text>
</comment>
<evidence type="ECO:0000256" key="17">
    <source>
        <dbReference type="ARBA" id="ARBA00077849"/>
    </source>
</evidence>
<dbReference type="GO" id="GO:0000049">
    <property type="term" value="F:tRNA binding"/>
    <property type="evidence" value="ECO:0007669"/>
    <property type="project" value="UniProtKB-UniRule"/>
</dbReference>
<dbReference type="CDD" id="cd11716">
    <property type="entry name" value="THUMP_ThiI"/>
    <property type="match status" value="1"/>
</dbReference>
<dbReference type="PROSITE" id="PS51165">
    <property type="entry name" value="THUMP"/>
    <property type="match status" value="1"/>
</dbReference>
<comment type="catalytic activity">
    <reaction evidence="10 19">
        <text>[ThiI sulfur-carrier protein]-S-sulfanyl-L-cysteine + a uridine in tRNA + 2 reduced [2Fe-2S]-[ferredoxin] + ATP + H(+) = [ThiI sulfur-carrier protein]-L-cysteine + a 4-thiouridine in tRNA + 2 oxidized [2Fe-2S]-[ferredoxin] + AMP + diphosphate</text>
        <dbReference type="Rhea" id="RHEA:24176"/>
        <dbReference type="Rhea" id="RHEA-COMP:10000"/>
        <dbReference type="Rhea" id="RHEA-COMP:10001"/>
        <dbReference type="Rhea" id="RHEA-COMP:13337"/>
        <dbReference type="Rhea" id="RHEA-COMP:13338"/>
        <dbReference type="Rhea" id="RHEA-COMP:13339"/>
        <dbReference type="Rhea" id="RHEA-COMP:13340"/>
        <dbReference type="ChEBI" id="CHEBI:15378"/>
        <dbReference type="ChEBI" id="CHEBI:29950"/>
        <dbReference type="ChEBI" id="CHEBI:30616"/>
        <dbReference type="ChEBI" id="CHEBI:33019"/>
        <dbReference type="ChEBI" id="CHEBI:33737"/>
        <dbReference type="ChEBI" id="CHEBI:33738"/>
        <dbReference type="ChEBI" id="CHEBI:61963"/>
        <dbReference type="ChEBI" id="CHEBI:65315"/>
        <dbReference type="ChEBI" id="CHEBI:136798"/>
        <dbReference type="ChEBI" id="CHEBI:456215"/>
        <dbReference type="EC" id="2.8.1.4"/>
    </reaction>
</comment>
<evidence type="ECO:0000256" key="6">
    <source>
        <dbReference type="ARBA" id="ARBA00022741"/>
    </source>
</evidence>
<keyword evidence="4 19" id="KW-0820">tRNA-binding</keyword>
<feature type="binding site" evidence="19">
    <location>
        <begin position="210"/>
        <end position="211"/>
    </location>
    <ligand>
        <name>ATP</name>
        <dbReference type="ChEBI" id="CHEBI:30616"/>
    </ligand>
</feature>
<dbReference type="InterPro" id="IPR050102">
    <property type="entry name" value="tRNA_sulfurtransferase_ThiI"/>
</dbReference>
<reference evidence="22" key="1">
    <citation type="submission" date="2017-02" db="EMBL/GenBank/DDBJ databases">
        <authorList>
            <person name="Varghese N."/>
            <person name="Submissions S."/>
        </authorList>
    </citation>
    <scope>NUCLEOTIDE SEQUENCE [LARGE SCALE GENOMIC DNA]</scope>
    <source>
        <strain evidence="22">ATCC 35199</strain>
    </source>
</reference>
<dbReference type="GO" id="GO:0005829">
    <property type="term" value="C:cytosol"/>
    <property type="evidence" value="ECO:0007669"/>
    <property type="project" value="TreeGrafter"/>
</dbReference>
<dbReference type="EMBL" id="FUYN01000001">
    <property type="protein sequence ID" value="SKB24940.1"/>
    <property type="molecule type" value="Genomic_DNA"/>
</dbReference>
<evidence type="ECO:0000256" key="7">
    <source>
        <dbReference type="ARBA" id="ARBA00022840"/>
    </source>
</evidence>
<keyword evidence="22" id="KW-1185">Reference proteome</keyword>
<evidence type="ECO:0000256" key="1">
    <source>
        <dbReference type="ARBA" id="ARBA00004496"/>
    </source>
</evidence>
<comment type="catalytic activity">
    <reaction evidence="11 19">
        <text>[ThiS sulfur-carrier protein]-C-terminal Gly-Gly-AMP + S-sulfanyl-L-cysteinyl-[cysteine desulfurase] + AH2 = [ThiS sulfur-carrier protein]-C-terminal-Gly-aminoethanethioate + L-cysteinyl-[cysteine desulfurase] + A + AMP + 2 H(+)</text>
        <dbReference type="Rhea" id="RHEA:43340"/>
        <dbReference type="Rhea" id="RHEA-COMP:12157"/>
        <dbReference type="Rhea" id="RHEA-COMP:12158"/>
        <dbReference type="Rhea" id="RHEA-COMP:12910"/>
        <dbReference type="Rhea" id="RHEA-COMP:19908"/>
        <dbReference type="ChEBI" id="CHEBI:13193"/>
        <dbReference type="ChEBI" id="CHEBI:15378"/>
        <dbReference type="ChEBI" id="CHEBI:17499"/>
        <dbReference type="ChEBI" id="CHEBI:29950"/>
        <dbReference type="ChEBI" id="CHEBI:61963"/>
        <dbReference type="ChEBI" id="CHEBI:90618"/>
        <dbReference type="ChEBI" id="CHEBI:232372"/>
        <dbReference type="ChEBI" id="CHEBI:456215"/>
    </reaction>
</comment>
<dbReference type="GO" id="GO:0009229">
    <property type="term" value="P:thiamine diphosphate biosynthetic process"/>
    <property type="evidence" value="ECO:0007669"/>
    <property type="project" value="UniProtKB-UniRule"/>
</dbReference>
<organism evidence="21 22">
    <name type="scientific">Acetoanaerobium noterae</name>
    <dbReference type="NCBI Taxonomy" id="745369"/>
    <lineage>
        <taxon>Bacteria</taxon>
        <taxon>Bacillati</taxon>
        <taxon>Bacillota</taxon>
        <taxon>Clostridia</taxon>
        <taxon>Peptostreptococcales</taxon>
        <taxon>Filifactoraceae</taxon>
        <taxon>Acetoanaerobium</taxon>
    </lineage>
</organism>
<dbReference type="SUPFAM" id="SSF143437">
    <property type="entry name" value="THUMP domain-like"/>
    <property type="match status" value="1"/>
</dbReference>
<dbReference type="SMART" id="SM00981">
    <property type="entry name" value="THUMP"/>
    <property type="match status" value="1"/>
</dbReference>